<feature type="compositionally biased region" description="Basic and acidic residues" evidence="2">
    <location>
        <begin position="1006"/>
        <end position="1020"/>
    </location>
</feature>
<dbReference type="Proteomes" id="UP001279734">
    <property type="component" value="Unassembled WGS sequence"/>
</dbReference>
<dbReference type="SUPFAM" id="SSF52058">
    <property type="entry name" value="L domain-like"/>
    <property type="match status" value="1"/>
</dbReference>
<name>A0AAD3TM01_NEPGR</name>
<keyword evidence="6" id="KW-1185">Reference proteome</keyword>
<sequence length="1284" mass="147255">MHYTYNIDITLQVKFPGLEELRISNVGGIKELWNLSDVEEEVPTFPKLFHLEVDSLPEMRSIWMSNDVIIHHIFQNLKSLTVRRCPNLEILCPLSVAAVLRQLDTLIVESNENMKEIIAKEIGGRKNNDTKMTILPKLQKIELRSLSNLKCFFDGSIKLVFPSLKSINCKDLNEMVAFVSPGDSGALFNDKVKFPGLEELRISNVGGIKELWNLSDVEEEVPTFPKLVHLEVDNLSEMRSIWMSNDVIIYHIFQNLKNLTVRRCPNLEILCPLSVAAVLRQLDTLIVESNENMKEIIAKETGELKNNDTGMTVFPKLRNMELQSLSNLKCFFGGSVKLVFPSLESIDFLKLDKMVTFVNSEYPRDSNALFNDKVALPAIKKIHISGVNGPKEIWGSHLDAGSFNELKSLVVFYGQKEATKVFSLDAIRQMRNLKKLDIYGFQLAKEFIEHAGFYNDGVENSALLLPQLRKLTMDSFPLLKRIPWRELALQNLRYLKICQVEGLTYLFPASVGRRLVNLEELDVSDCQMMEEIVGGESGDTNTVEVNIVFPHLNILRLHNLPALRSLSSDNVIIEFPSIIEVDFQQFQNPILLDLLQKFQHVKELILGRCEALLEPFDLERRASAIPPRLGKLTLSNMSKLQMIPWKIFPIENLHYLKISQIDGLKFLFPASLGSKGFAQLEEIRIEYCKDIEHVLAQESNEDTSNNPAPIKVVLPRIYECVRVKTFSYGSLSTPRLRHIHINWNFENKHLDLNAVIKNRIEEETSGEDTKTQSIEEETSQGDLLYRKRKKKMSKDAETKFIEGETSQRIEEETSGEDTETQSIEEETRQWKGKNKMLKDIEAKFIEGETSRRIEEVTSGEDTETQSIEGETSQGVSLYRKGKKKMLKDIEAKFIEGETSRRIEEVTSGEDTETQSIEGETSQGVLLYRKGKNKMLKDIEAKFIEGETSRRIEEVTSGEDTETQSIEEETSQGVLLYRKGKKKMLKDIEAKFKEGETSRRIEEVTIGEDTEKQSIEEETSQRKGKKKMSKDAETKFVEGETSQRIEEETSGEDTETQNIEGETSQGKQNKKISKDAETKFIEGETSQRIEEETNEEDTKTQSIEEETSQGDLLYRKRKKKMSKDAETKFIEGETSQRIKEETSGEDTETQSIEEETSQWKQKKKMSKDAETKFIEGETSQRIEEETSGEDTETQNIEGEISQGVEEETSRKDTEIEITWWRRKFEVYDQYFENWTELFGLILYPLLRALVIILMIWIFIRAFKIDADPSTKSKANSNPLFKGNEL</sequence>
<evidence type="ECO:0000256" key="1">
    <source>
        <dbReference type="ARBA" id="ARBA00022821"/>
    </source>
</evidence>
<dbReference type="Pfam" id="PF23247">
    <property type="entry name" value="LRR_RPS2"/>
    <property type="match status" value="4"/>
</dbReference>
<feature type="compositionally biased region" description="Acidic residues" evidence="2">
    <location>
        <begin position="812"/>
        <end position="824"/>
    </location>
</feature>
<dbReference type="PANTHER" id="PTHR33463">
    <property type="entry name" value="NB-ARC DOMAIN-CONTAINING PROTEIN-RELATED"/>
    <property type="match status" value="1"/>
</dbReference>
<dbReference type="InterPro" id="IPR032675">
    <property type="entry name" value="LRR_dom_sf"/>
</dbReference>
<feature type="region of interest" description="Disordered" evidence="2">
    <location>
        <begin position="795"/>
        <end position="830"/>
    </location>
</feature>
<gene>
    <name evidence="5" type="ORF">Nepgr_033909</name>
</gene>
<feature type="domain" description="Disease resistance protein At4g27190-like leucine-rich repeats" evidence="4">
    <location>
        <begin position="11"/>
        <end position="110"/>
    </location>
</feature>
<evidence type="ECO:0000259" key="4">
    <source>
        <dbReference type="Pfam" id="PF23247"/>
    </source>
</evidence>
<comment type="caution">
    <text evidence="5">The sequence shown here is derived from an EMBL/GenBank/DDBJ whole genome shotgun (WGS) entry which is preliminary data.</text>
</comment>
<organism evidence="5 6">
    <name type="scientific">Nepenthes gracilis</name>
    <name type="common">Slender pitcher plant</name>
    <dbReference type="NCBI Taxonomy" id="150966"/>
    <lineage>
        <taxon>Eukaryota</taxon>
        <taxon>Viridiplantae</taxon>
        <taxon>Streptophyta</taxon>
        <taxon>Embryophyta</taxon>
        <taxon>Tracheophyta</taxon>
        <taxon>Spermatophyta</taxon>
        <taxon>Magnoliopsida</taxon>
        <taxon>eudicotyledons</taxon>
        <taxon>Gunneridae</taxon>
        <taxon>Pentapetalae</taxon>
        <taxon>Caryophyllales</taxon>
        <taxon>Nepenthaceae</taxon>
        <taxon>Nepenthes</taxon>
    </lineage>
</organism>
<keyword evidence="3" id="KW-1133">Transmembrane helix</keyword>
<protein>
    <recommendedName>
        <fullName evidence="4">Disease resistance protein At4g27190-like leucine-rich repeats domain-containing protein</fullName>
    </recommendedName>
</protein>
<evidence type="ECO:0000256" key="2">
    <source>
        <dbReference type="SAM" id="MobiDB-lite"/>
    </source>
</evidence>
<feature type="region of interest" description="Disordered" evidence="2">
    <location>
        <begin position="1006"/>
        <end position="1193"/>
    </location>
</feature>
<evidence type="ECO:0000313" key="6">
    <source>
        <dbReference type="Proteomes" id="UP001279734"/>
    </source>
</evidence>
<feature type="compositionally biased region" description="Acidic residues" evidence="2">
    <location>
        <begin position="1142"/>
        <end position="1155"/>
    </location>
</feature>
<feature type="region of interest" description="Disordered" evidence="2">
    <location>
        <begin position="854"/>
        <end position="873"/>
    </location>
</feature>
<dbReference type="InterPro" id="IPR050905">
    <property type="entry name" value="Plant_NBS-LRR"/>
</dbReference>
<dbReference type="EMBL" id="BSYO01000055">
    <property type="protein sequence ID" value="GMH32065.1"/>
    <property type="molecule type" value="Genomic_DNA"/>
</dbReference>
<feature type="compositionally biased region" description="Basic and acidic residues" evidence="2">
    <location>
        <begin position="795"/>
        <end position="811"/>
    </location>
</feature>
<feature type="domain" description="Disease resistance protein At4g27190-like leucine-rich repeats" evidence="4">
    <location>
        <begin position="590"/>
        <end position="689"/>
    </location>
</feature>
<proteinExistence type="predicted"/>
<keyword evidence="1" id="KW-0611">Plant defense</keyword>
<accession>A0AAD3TM01</accession>
<keyword evidence="3" id="KW-0812">Transmembrane</keyword>
<reference evidence="5" key="1">
    <citation type="submission" date="2023-05" db="EMBL/GenBank/DDBJ databases">
        <title>Nepenthes gracilis genome sequencing.</title>
        <authorList>
            <person name="Fukushima K."/>
        </authorList>
    </citation>
    <scope>NUCLEOTIDE SEQUENCE</scope>
    <source>
        <strain evidence="5">SING2019-196</strain>
    </source>
</reference>
<feature type="transmembrane region" description="Helical" evidence="3">
    <location>
        <begin position="1236"/>
        <end position="1258"/>
    </location>
</feature>
<feature type="compositionally biased region" description="Basic and acidic residues" evidence="2">
    <location>
        <begin position="1165"/>
        <end position="1183"/>
    </location>
</feature>
<evidence type="ECO:0000313" key="5">
    <source>
        <dbReference type="EMBL" id="GMH32065.1"/>
    </source>
</evidence>
<feature type="compositionally biased region" description="Basic and acidic residues" evidence="2">
    <location>
        <begin position="1121"/>
        <end position="1141"/>
    </location>
</feature>
<feature type="compositionally biased region" description="Polar residues" evidence="2">
    <location>
        <begin position="864"/>
        <end position="873"/>
    </location>
</feature>
<feature type="compositionally biased region" description="Basic and acidic residues" evidence="2">
    <location>
        <begin position="1071"/>
        <end position="1098"/>
    </location>
</feature>
<evidence type="ECO:0000256" key="3">
    <source>
        <dbReference type="SAM" id="Phobius"/>
    </source>
</evidence>
<feature type="compositionally biased region" description="Basic and acidic residues" evidence="2">
    <location>
        <begin position="1028"/>
        <end position="1046"/>
    </location>
</feature>
<feature type="domain" description="Disease resistance protein At4g27190-like leucine-rich repeats" evidence="4">
    <location>
        <begin position="161"/>
        <end position="289"/>
    </location>
</feature>
<feature type="compositionally biased region" description="Polar residues" evidence="2">
    <location>
        <begin position="1055"/>
        <end position="1066"/>
    </location>
</feature>
<feature type="domain" description="Disease resistance protein At4g27190-like leucine-rich repeats" evidence="4">
    <location>
        <begin position="381"/>
        <end position="527"/>
    </location>
</feature>
<keyword evidence="3" id="KW-0472">Membrane</keyword>
<dbReference type="Gene3D" id="3.80.10.10">
    <property type="entry name" value="Ribonuclease Inhibitor"/>
    <property type="match status" value="3"/>
</dbReference>
<dbReference type="InterPro" id="IPR057135">
    <property type="entry name" value="At4g27190-like_LRR"/>
</dbReference>